<dbReference type="Gene3D" id="2.60.120.1620">
    <property type="match status" value="1"/>
</dbReference>
<dbReference type="OrthoDB" id="8727830at2"/>
<evidence type="ECO:0000256" key="2">
    <source>
        <dbReference type="SAM" id="SignalP"/>
    </source>
</evidence>
<comment type="caution">
    <text evidence="4">The sequence shown here is derived from an EMBL/GenBank/DDBJ whole genome shotgun (WGS) entry which is preliminary data.</text>
</comment>
<evidence type="ECO:0000259" key="3">
    <source>
        <dbReference type="Pfam" id="PF17829"/>
    </source>
</evidence>
<dbReference type="Pfam" id="PF17829">
    <property type="entry name" value="GH115_C"/>
    <property type="match status" value="1"/>
</dbReference>
<dbReference type="RefSeq" id="WP_120182940.1">
    <property type="nucleotide sequence ID" value="NZ_MBTA01000028.1"/>
</dbReference>
<evidence type="ECO:0000313" key="5">
    <source>
        <dbReference type="Proteomes" id="UP000283433"/>
    </source>
</evidence>
<keyword evidence="2" id="KW-0732">Signal</keyword>
<keyword evidence="5" id="KW-1185">Reference proteome</keyword>
<dbReference type="InterPro" id="IPR031924">
    <property type="entry name" value="GH115"/>
</dbReference>
<dbReference type="SUPFAM" id="SSF55545">
    <property type="entry name" value="beta-N-acetylhexosaminidase-like domain"/>
    <property type="match status" value="1"/>
</dbReference>
<dbReference type="GO" id="GO:0016787">
    <property type="term" value="F:hydrolase activity"/>
    <property type="evidence" value="ECO:0007669"/>
    <property type="project" value="UniProtKB-KW"/>
</dbReference>
<accession>A0A419S2T9</accession>
<dbReference type="InterPro" id="IPR041437">
    <property type="entry name" value="GH115_C"/>
</dbReference>
<protein>
    <submittedName>
        <fullName evidence="4">Glycosyl hydrolase</fullName>
    </submittedName>
</protein>
<dbReference type="Gene3D" id="3.20.20.520">
    <property type="entry name" value="Glycosyl hydrolase family 115"/>
    <property type="match status" value="1"/>
</dbReference>
<dbReference type="Gene3D" id="1.20.58.2150">
    <property type="match status" value="1"/>
</dbReference>
<proteinExistence type="predicted"/>
<dbReference type="Proteomes" id="UP000283433">
    <property type="component" value="Unassembled WGS sequence"/>
</dbReference>
<feature type="signal peptide" evidence="2">
    <location>
        <begin position="1"/>
        <end position="16"/>
    </location>
</feature>
<evidence type="ECO:0000256" key="1">
    <source>
        <dbReference type="ARBA" id="ARBA00022801"/>
    </source>
</evidence>
<feature type="chain" id="PRO_5018970601" evidence="2">
    <location>
        <begin position="17"/>
        <end position="957"/>
    </location>
</feature>
<dbReference type="AlphaFoldDB" id="A0A419S2T9"/>
<dbReference type="EMBL" id="MBTA01000028">
    <property type="protein sequence ID" value="RKD13290.1"/>
    <property type="molecule type" value="Genomic_DNA"/>
</dbReference>
<dbReference type="PANTHER" id="PTHR37842">
    <property type="match status" value="1"/>
</dbReference>
<reference evidence="4 5" key="1">
    <citation type="submission" date="2016-07" db="EMBL/GenBank/DDBJ databases">
        <title>Genome of Pelobium manganitolerans.</title>
        <authorList>
            <person name="Wu S."/>
            <person name="Wang G."/>
        </authorList>
    </citation>
    <scope>NUCLEOTIDE SEQUENCE [LARGE SCALE GENOMIC DNA]</scope>
    <source>
        <strain evidence="4 5">YS-25</strain>
    </source>
</reference>
<feature type="domain" description="Gylcosyl hydrolase 115 C-terminal" evidence="3">
    <location>
        <begin position="776"/>
        <end position="949"/>
    </location>
</feature>
<evidence type="ECO:0000313" key="4">
    <source>
        <dbReference type="EMBL" id="RKD13290.1"/>
    </source>
</evidence>
<gene>
    <name evidence="4" type="ORF">BCY91_10795</name>
</gene>
<dbReference type="Pfam" id="PF15979">
    <property type="entry name" value="Glyco_hydro_115"/>
    <property type="match status" value="1"/>
</dbReference>
<dbReference type="InterPro" id="IPR042301">
    <property type="entry name" value="GH115_sf"/>
</dbReference>
<dbReference type="InterPro" id="IPR029018">
    <property type="entry name" value="Hex-like_dom2"/>
</dbReference>
<dbReference type="PANTHER" id="PTHR37842:SF2">
    <property type="entry name" value="GYLCOSYL HYDROLASE 115 C-TERMINAL DOMAIN-CONTAINING PROTEIN"/>
    <property type="match status" value="1"/>
</dbReference>
<organism evidence="4 5">
    <name type="scientific">Pelobium manganitolerans</name>
    <dbReference type="NCBI Taxonomy" id="1842495"/>
    <lineage>
        <taxon>Bacteria</taxon>
        <taxon>Pseudomonadati</taxon>
        <taxon>Bacteroidota</taxon>
        <taxon>Sphingobacteriia</taxon>
        <taxon>Sphingobacteriales</taxon>
        <taxon>Sphingobacteriaceae</taxon>
        <taxon>Pelobium</taxon>
    </lineage>
</organism>
<dbReference type="GO" id="GO:0005975">
    <property type="term" value="P:carbohydrate metabolic process"/>
    <property type="evidence" value="ECO:0007669"/>
    <property type="project" value="UniProtKB-ARBA"/>
</dbReference>
<name>A0A419S2T9_9SPHI</name>
<sequence length="957" mass="108446">MKLLSILLLLPFFATAQLIVNPEKPNGKEFAIVSNQKASCIVYDGSENILVAKVANFLADDVERVTAIRPQVVNTMTGAENIILLGTVEQSSLIKQLADQKKLDISPIRGGWEKFIVQTVKNPFPGVKNALVIVGSDRRGAAFGAFTLSQAIGVSPWYWWADVPVKKHKNLLLKETRLVSHGPAVKYRGIFINDEAPAFRNWAKEKFGGTNHKVYEKVFELLLRNKANFIWPSMWLPTMFYVDDPLNAKTANDFGIVVSTSHHEPMTRAHNEWSVFNGGAWDYQKNKEKLQEFWRGGIARVTNYESMITVGMRGDGDEGMSEETSVDLLKGIIADQRKLIEEATHKPAKETPQVWAIYKEVQDYYDKGMRVPDDITVLFSDDNWGNIRYLPKAEDLNRSGGFGMYYHLDYVGAPTSYRWLNVSQIERIWEQMNITYSHGVKNLWIANVGDIKPMELPISFFFDYAWNPSSIQAKDLPAYYKNWATEQFGAKHASEIASLLALYTKYNARRTPEMLTPNTYSVENYREADRIVAEYNLLAEKSESIYHDLPAEYRDAFYQLVLSPILLSANINEMYVAAGKNKYYAERGAGAANFYAQKTKTYFDRDEELTRAFHEDLANGKWNHMMSQTHIGYTSWAHPPLNTMPAVSFVQLQKTPELGYLLEYGRKPSWGWLGVEAEWAFSEVMPVFDAVNDQNFYIDVINRGQGELQYKLQPKQNWIKLSANSGQTQYHQKIYVSIDWERAPKGNAQGEIVLSGAGKALTIKVPILNEPARTAGFVENDGYVAIEANHFIPSKTKISNMPTVVANLGRTLSSVILDSPIKFDKPQKQSPSLQYEFTLLKSGTPTVSTYVSPTQDYKKEGGLKFAIAIDDEEPQIININEGESSPDWNYPSWWTKSVGDHIKEKQSKHKPLSAGKHILKVWLLERGVVLQRFVISTKPLKPSYLGPPESKFSATEK</sequence>
<dbReference type="Gene3D" id="3.30.379.10">
    <property type="entry name" value="Chitobiase/beta-hexosaminidase domain 2-like"/>
    <property type="match status" value="1"/>
</dbReference>
<keyword evidence="1 4" id="KW-0378">Hydrolase</keyword>